<comment type="similarity">
    <text evidence="2">Belongs to the major facilitator superfamily. TCR/Tet family.</text>
</comment>
<feature type="transmembrane region" description="Helical" evidence="7">
    <location>
        <begin position="254"/>
        <end position="275"/>
    </location>
</feature>
<feature type="transmembrane region" description="Helical" evidence="7">
    <location>
        <begin position="351"/>
        <end position="373"/>
    </location>
</feature>
<dbReference type="EMBL" id="JAULSR010000002">
    <property type="protein sequence ID" value="KAK0630993.1"/>
    <property type="molecule type" value="Genomic_DNA"/>
</dbReference>
<evidence type="ECO:0000256" key="2">
    <source>
        <dbReference type="ARBA" id="ARBA00007520"/>
    </source>
</evidence>
<evidence type="ECO:0000313" key="9">
    <source>
        <dbReference type="EMBL" id="KAK0630993.1"/>
    </source>
</evidence>
<dbReference type="PANTHER" id="PTHR23501:SF193">
    <property type="entry name" value="MULTIDRUG TRANSPORTER, PUTATIVE (AFU_ORTHOLOGUE AFUA_8G00940)-RELATED"/>
    <property type="match status" value="1"/>
</dbReference>
<dbReference type="PRINTS" id="PR01036">
    <property type="entry name" value="TCRTETB"/>
</dbReference>
<feature type="region of interest" description="Disordered" evidence="6">
    <location>
        <begin position="1"/>
        <end position="39"/>
    </location>
</feature>
<accession>A0AA39XBR0</accession>
<proteinExistence type="inferred from homology"/>
<feature type="transmembrane region" description="Helical" evidence="7">
    <location>
        <begin position="324"/>
        <end position="345"/>
    </location>
</feature>
<feature type="transmembrane region" description="Helical" evidence="7">
    <location>
        <begin position="452"/>
        <end position="476"/>
    </location>
</feature>
<feature type="compositionally biased region" description="Basic and acidic residues" evidence="6">
    <location>
        <begin position="1"/>
        <end position="13"/>
    </location>
</feature>
<evidence type="ECO:0000256" key="5">
    <source>
        <dbReference type="ARBA" id="ARBA00023136"/>
    </source>
</evidence>
<dbReference type="Proteomes" id="UP001174934">
    <property type="component" value="Unassembled WGS sequence"/>
</dbReference>
<evidence type="ECO:0000256" key="3">
    <source>
        <dbReference type="ARBA" id="ARBA00022692"/>
    </source>
</evidence>
<dbReference type="InterPro" id="IPR020846">
    <property type="entry name" value="MFS_dom"/>
</dbReference>
<evidence type="ECO:0000256" key="1">
    <source>
        <dbReference type="ARBA" id="ARBA00004141"/>
    </source>
</evidence>
<gene>
    <name evidence="9" type="ORF">B0T17DRAFT_590311</name>
</gene>
<feature type="transmembrane region" description="Helical" evidence="7">
    <location>
        <begin position="213"/>
        <end position="234"/>
    </location>
</feature>
<sequence>MAAHDAEKQREGEPTTVSSLDTSSQNGDKPNGHEHVANSDDGVAAPAKADYVTGVQLVLVISSVALACFLMLIDTMVISTAIPRITDQFHSLADVGWYGSAYQFGIAAPQPLVGKIYTHFKTKWTFFFFFGLFEVGSVLCAAAVSSTMLIIGRAVAGLGAAGIINGAITIVSSCAPLEKRPALLGMTMGFQQLGLVVGPLIGGAFTTYDTWRWSFWINLPIGAVIVILGIFVRIPEQTPKKSALSVLPHLHHHLDLLGFALFAPAVIQLLLALQYGGNTFAWNSSQVIGLFCGAGATGIVWLLWNYHKGSAALLPPDMIRKRTVWSAALFNAFQMVGIYGLFYYLPIYFQAVYDASALLSGVYIIPMIVPQLLTAGLTGGVLQKTGYVIPIAIFSLVLSSIGTGLMSTLKSDSPIGHWVGFQILAGVGSGAGLQVGLISIQGVTTGEELSQGMAFMVFTQALFPAILLSMCNLVLIESLRTELPLNAPNVDAAAVISAGATKFRDMDGVRPEDRAGVIMAYANSIDRVFYLVAAMVVVSGLFIWGIGWQDLRKKVTSEDDNAAAVRGESE</sequence>
<comment type="subcellular location">
    <subcellularLocation>
        <location evidence="1">Membrane</location>
        <topology evidence="1">Multi-pass membrane protein</topology>
    </subcellularLocation>
</comment>
<dbReference type="Pfam" id="PF07690">
    <property type="entry name" value="MFS_1"/>
    <property type="match status" value="1"/>
</dbReference>
<feature type="domain" description="Major facilitator superfamily (MFS) profile" evidence="8">
    <location>
        <begin position="60"/>
        <end position="551"/>
    </location>
</feature>
<feature type="transmembrane region" description="Helical" evidence="7">
    <location>
        <begin position="385"/>
        <end position="406"/>
    </location>
</feature>
<dbReference type="InterPro" id="IPR011701">
    <property type="entry name" value="MFS"/>
</dbReference>
<feature type="transmembrane region" description="Helical" evidence="7">
    <location>
        <begin position="528"/>
        <end position="547"/>
    </location>
</feature>
<keyword evidence="10" id="KW-1185">Reference proteome</keyword>
<dbReference type="InterPro" id="IPR036259">
    <property type="entry name" value="MFS_trans_sf"/>
</dbReference>
<feature type="transmembrane region" description="Helical" evidence="7">
    <location>
        <begin position="150"/>
        <end position="171"/>
    </location>
</feature>
<keyword evidence="5 7" id="KW-0472">Membrane</keyword>
<dbReference type="GO" id="GO:0005886">
    <property type="term" value="C:plasma membrane"/>
    <property type="evidence" value="ECO:0007669"/>
    <property type="project" value="TreeGrafter"/>
</dbReference>
<organism evidence="9 10">
    <name type="scientific">Bombardia bombarda</name>
    <dbReference type="NCBI Taxonomy" id="252184"/>
    <lineage>
        <taxon>Eukaryota</taxon>
        <taxon>Fungi</taxon>
        <taxon>Dikarya</taxon>
        <taxon>Ascomycota</taxon>
        <taxon>Pezizomycotina</taxon>
        <taxon>Sordariomycetes</taxon>
        <taxon>Sordariomycetidae</taxon>
        <taxon>Sordariales</taxon>
        <taxon>Lasiosphaeriaceae</taxon>
        <taxon>Bombardia</taxon>
    </lineage>
</organism>
<keyword evidence="4 7" id="KW-1133">Transmembrane helix</keyword>
<dbReference type="PROSITE" id="PS50850">
    <property type="entry name" value="MFS"/>
    <property type="match status" value="1"/>
</dbReference>
<evidence type="ECO:0000256" key="4">
    <source>
        <dbReference type="ARBA" id="ARBA00022989"/>
    </source>
</evidence>
<feature type="transmembrane region" description="Helical" evidence="7">
    <location>
        <begin position="124"/>
        <end position="144"/>
    </location>
</feature>
<dbReference type="AlphaFoldDB" id="A0AA39XBR0"/>
<comment type="caution">
    <text evidence="9">The sequence shown here is derived from an EMBL/GenBank/DDBJ whole genome shotgun (WGS) entry which is preliminary data.</text>
</comment>
<dbReference type="Gene3D" id="1.20.1250.20">
    <property type="entry name" value="MFS general substrate transporter like domains"/>
    <property type="match status" value="2"/>
</dbReference>
<feature type="transmembrane region" description="Helical" evidence="7">
    <location>
        <begin position="183"/>
        <end position="201"/>
    </location>
</feature>
<evidence type="ECO:0000259" key="8">
    <source>
        <dbReference type="PROSITE" id="PS50850"/>
    </source>
</evidence>
<protein>
    <submittedName>
        <fullName evidence="9">Efflux pump</fullName>
    </submittedName>
</protein>
<feature type="transmembrane region" description="Helical" evidence="7">
    <location>
        <begin position="418"/>
        <end position="440"/>
    </location>
</feature>
<reference evidence="9" key="1">
    <citation type="submission" date="2023-06" db="EMBL/GenBank/DDBJ databases">
        <title>Genome-scale phylogeny and comparative genomics of the fungal order Sordariales.</title>
        <authorList>
            <consortium name="Lawrence Berkeley National Laboratory"/>
            <person name="Hensen N."/>
            <person name="Bonometti L."/>
            <person name="Westerberg I."/>
            <person name="Brannstrom I.O."/>
            <person name="Guillou S."/>
            <person name="Cros-Aarteil S."/>
            <person name="Calhoun S."/>
            <person name="Haridas S."/>
            <person name="Kuo A."/>
            <person name="Mondo S."/>
            <person name="Pangilinan J."/>
            <person name="Riley R."/>
            <person name="LaButti K."/>
            <person name="Andreopoulos B."/>
            <person name="Lipzen A."/>
            <person name="Chen C."/>
            <person name="Yanf M."/>
            <person name="Daum C."/>
            <person name="Ng V."/>
            <person name="Clum A."/>
            <person name="Steindorff A."/>
            <person name="Ohm R."/>
            <person name="Martin F."/>
            <person name="Silar P."/>
            <person name="Natvig D."/>
            <person name="Lalanne C."/>
            <person name="Gautier V."/>
            <person name="Ament-velasquez S.L."/>
            <person name="Kruys A."/>
            <person name="Hutchinson M.I."/>
            <person name="Powell A.J."/>
            <person name="Barry K."/>
            <person name="Miller A.N."/>
            <person name="Grigoriev I.V."/>
            <person name="Debuchy R."/>
            <person name="Gladieux P."/>
            <person name="Thoren M.H."/>
            <person name="Johannesson H."/>
        </authorList>
    </citation>
    <scope>NUCLEOTIDE SEQUENCE</scope>
    <source>
        <strain evidence="9">SMH3391-2</strain>
    </source>
</reference>
<evidence type="ECO:0000313" key="10">
    <source>
        <dbReference type="Proteomes" id="UP001174934"/>
    </source>
</evidence>
<keyword evidence="3 7" id="KW-0812">Transmembrane</keyword>
<feature type="transmembrane region" description="Helical" evidence="7">
    <location>
        <begin position="287"/>
        <end position="304"/>
    </location>
</feature>
<feature type="compositionally biased region" description="Polar residues" evidence="6">
    <location>
        <begin position="15"/>
        <end position="28"/>
    </location>
</feature>
<feature type="transmembrane region" description="Helical" evidence="7">
    <location>
        <begin position="51"/>
        <end position="73"/>
    </location>
</feature>
<dbReference type="PANTHER" id="PTHR23501">
    <property type="entry name" value="MAJOR FACILITATOR SUPERFAMILY"/>
    <property type="match status" value="1"/>
</dbReference>
<dbReference type="CDD" id="cd17502">
    <property type="entry name" value="MFS_Azr1_MDR_like"/>
    <property type="match status" value="1"/>
</dbReference>
<dbReference type="GO" id="GO:0022857">
    <property type="term" value="F:transmembrane transporter activity"/>
    <property type="evidence" value="ECO:0007669"/>
    <property type="project" value="InterPro"/>
</dbReference>
<dbReference type="SUPFAM" id="SSF103473">
    <property type="entry name" value="MFS general substrate transporter"/>
    <property type="match status" value="1"/>
</dbReference>
<name>A0AA39XBR0_9PEZI</name>
<evidence type="ECO:0000256" key="6">
    <source>
        <dbReference type="SAM" id="MobiDB-lite"/>
    </source>
</evidence>
<evidence type="ECO:0000256" key="7">
    <source>
        <dbReference type="SAM" id="Phobius"/>
    </source>
</evidence>